<dbReference type="EMBL" id="CAMXCT010004957">
    <property type="protein sequence ID" value="CAI4010876.1"/>
    <property type="molecule type" value="Genomic_DNA"/>
</dbReference>
<dbReference type="Proteomes" id="UP001152797">
    <property type="component" value="Unassembled WGS sequence"/>
</dbReference>
<keyword evidence="4" id="KW-1185">Reference proteome</keyword>
<sequence length="289" mass="31769">MPTRAVPSEEDLDKLVCLLLSAFVFIVILTFFNAGMMPLVHRPFRMVEIFCGDGKLGKSMYYAQISTAQMDVRMGRRHGKRVTTRAFDLLTAEGLASFGGKCWKPTCIALNSFGTSLLGIAWLLGNRAAAQFAPQGLPALGAVPADFSHAQLVGCVVGKTLFCPHAETAYLLEQHVADRKAGPWEVAKGAKGVLRCKNNAQRSYPVPFGLRVLRCFQDFCQDVARPPVAEPEDAPQLFQAAEVGDTWPEADLLSVCVYLRGSKHLRVSERWKAAFPTSMWAESPSFLFP</sequence>
<accession>A0A9P1DJV3</accession>
<dbReference type="EMBL" id="CAMXCT030004957">
    <property type="protein sequence ID" value="CAL4798188.1"/>
    <property type="molecule type" value="Genomic_DNA"/>
</dbReference>
<proteinExistence type="predicted"/>
<dbReference type="EMBL" id="CAMXCT020004957">
    <property type="protein sequence ID" value="CAL1164251.1"/>
    <property type="molecule type" value="Genomic_DNA"/>
</dbReference>
<evidence type="ECO:0000256" key="1">
    <source>
        <dbReference type="SAM" id="Phobius"/>
    </source>
</evidence>
<evidence type="ECO:0000313" key="4">
    <source>
        <dbReference type="Proteomes" id="UP001152797"/>
    </source>
</evidence>
<comment type="caution">
    <text evidence="2">The sequence shown here is derived from an EMBL/GenBank/DDBJ whole genome shotgun (WGS) entry which is preliminary data.</text>
</comment>
<reference evidence="3" key="2">
    <citation type="submission" date="2024-04" db="EMBL/GenBank/DDBJ databases">
        <authorList>
            <person name="Chen Y."/>
            <person name="Shah S."/>
            <person name="Dougan E. K."/>
            <person name="Thang M."/>
            <person name="Chan C."/>
        </authorList>
    </citation>
    <scope>NUCLEOTIDE SEQUENCE [LARGE SCALE GENOMIC DNA]</scope>
</reference>
<gene>
    <name evidence="2" type="ORF">C1SCF055_LOCUS36097</name>
</gene>
<name>A0A9P1DJV3_9DINO</name>
<evidence type="ECO:0000313" key="2">
    <source>
        <dbReference type="EMBL" id="CAI4010876.1"/>
    </source>
</evidence>
<keyword evidence="1" id="KW-0812">Transmembrane</keyword>
<reference evidence="2" key="1">
    <citation type="submission" date="2022-10" db="EMBL/GenBank/DDBJ databases">
        <authorList>
            <person name="Chen Y."/>
            <person name="Dougan E. K."/>
            <person name="Chan C."/>
            <person name="Rhodes N."/>
            <person name="Thang M."/>
        </authorList>
    </citation>
    <scope>NUCLEOTIDE SEQUENCE</scope>
</reference>
<evidence type="ECO:0000313" key="3">
    <source>
        <dbReference type="EMBL" id="CAL1164251.1"/>
    </source>
</evidence>
<feature type="transmembrane region" description="Helical" evidence="1">
    <location>
        <begin position="12"/>
        <end position="36"/>
    </location>
</feature>
<keyword evidence="1" id="KW-1133">Transmembrane helix</keyword>
<keyword evidence="1" id="KW-0472">Membrane</keyword>
<dbReference type="AlphaFoldDB" id="A0A9P1DJV3"/>
<protein>
    <submittedName>
        <fullName evidence="2">Uncharacterized protein</fullName>
    </submittedName>
</protein>
<organism evidence="2">
    <name type="scientific">Cladocopium goreaui</name>
    <dbReference type="NCBI Taxonomy" id="2562237"/>
    <lineage>
        <taxon>Eukaryota</taxon>
        <taxon>Sar</taxon>
        <taxon>Alveolata</taxon>
        <taxon>Dinophyceae</taxon>
        <taxon>Suessiales</taxon>
        <taxon>Symbiodiniaceae</taxon>
        <taxon>Cladocopium</taxon>
    </lineage>
</organism>